<dbReference type="EMBL" id="JBHTCG010000017">
    <property type="protein sequence ID" value="MFC7385305.1"/>
    <property type="molecule type" value="Genomic_DNA"/>
</dbReference>
<organism evidence="5 6">
    <name type="scientific">Sphaerisporangium rhizosphaerae</name>
    <dbReference type="NCBI Taxonomy" id="2269375"/>
    <lineage>
        <taxon>Bacteria</taxon>
        <taxon>Bacillati</taxon>
        <taxon>Actinomycetota</taxon>
        <taxon>Actinomycetes</taxon>
        <taxon>Streptosporangiales</taxon>
        <taxon>Streptosporangiaceae</taxon>
        <taxon>Sphaerisporangium</taxon>
    </lineage>
</organism>
<keyword evidence="2" id="KW-0503">Monooxygenase</keyword>
<accession>A0ABW2PBC6</accession>
<evidence type="ECO:0000313" key="5">
    <source>
        <dbReference type="EMBL" id="MFC7385305.1"/>
    </source>
</evidence>
<sequence length="359" mass="37570">MRIGVFLPAAGFPGMDPGEVLGAAVRAAVAAERAGFDDVWIAEHHFMTYGMCPSAVTLAGYVLGRTDRVTVGTAVSVLSTCHPVALAEQAAILDRVSAGRFRLGVGRGGPWVDLEVFGTGLDRYEHGFEESLDLLLAALGRERVSGEGERFRFREVTMVPRPARPVLPVVAATSAGTVRLAAARGLPMLLGMHIGDADKAAMVRAYAAAASPGRHASGTADPLDADGPPAVAGHPAQTDAPAVGHMAAGVAYVADTTREAVGALRESLPRWLGPGLAGYRPVDGRAYVPKDPVEYARLLCRLHPVGSPEHCADTMLATIERTGVRHLVLLVEGAGDPALTCRNIARLGAEVLPRVRAHA</sequence>
<dbReference type="SUPFAM" id="SSF51679">
    <property type="entry name" value="Bacterial luciferase-like"/>
    <property type="match status" value="1"/>
</dbReference>
<dbReference type="Pfam" id="PF00296">
    <property type="entry name" value="Bac_luciferase"/>
    <property type="match status" value="1"/>
</dbReference>
<dbReference type="InterPro" id="IPR036661">
    <property type="entry name" value="Luciferase-like_sf"/>
</dbReference>
<proteinExistence type="predicted"/>
<dbReference type="InterPro" id="IPR011251">
    <property type="entry name" value="Luciferase-like_dom"/>
</dbReference>
<evidence type="ECO:0000256" key="1">
    <source>
        <dbReference type="ARBA" id="ARBA00023002"/>
    </source>
</evidence>
<evidence type="ECO:0000256" key="3">
    <source>
        <dbReference type="SAM" id="MobiDB-lite"/>
    </source>
</evidence>
<dbReference type="GO" id="GO:0016491">
    <property type="term" value="F:oxidoreductase activity"/>
    <property type="evidence" value="ECO:0007669"/>
    <property type="project" value="UniProtKB-KW"/>
</dbReference>
<feature type="domain" description="Luciferase-like" evidence="4">
    <location>
        <begin position="1"/>
        <end position="326"/>
    </location>
</feature>
<protein>
    <submittedName>
        <fullName evidence="5">LLM class flavin-dependent oxidoreductase</fullName>
        <ecNumber evidence="5">1.-.-.-</ecNumber>
    </submittedName>
</protein>
<dbReference type="Proteomes" id="UP001596496">
    <property type="component" value="Unassembled WGS sequence"/>
</dbReference>
<dbReference type="EC" id="1.-.-.-" evidence="5"/>
<feature type="region of interest" description="Disordered" evidence="3">
    <location>
        <begin position="214"/>
        <end position="238"/>
    </location>
</feature>
<gene>
    <name evidence="5" type="ORF">ACFQSB_24065</name>
</gene>
<dbReference type="PANTHER" id="PTHR30137:SF8">
    <property type="entry name" value="BLR5498 PROTEIN"/>
    <property type="match status" value="1"/>
</dbReference>
<evidence type="ECO:0000313" key="6">
    <source>
        <dbReference type="Proteomes" id="UP001596496"/>
    </source>
</evidence>
<evidence type="ECO:0000259" key="4">
    <source>
        <dbReference type="Pfam" id="PF00296"/>
    </source>
</evidence>
<evidence type="ECO:0000256" key="2">
    <source>
        <dbReference type="ARBA" id="ARBA00023033"/>
    </source>
</evidence>
<reference evidence="6" key="1">
    <citation type="journal article" date="2019" name="Int. J. Syst. Evol. Microbiol.">
        <title>The Global Catalogue of Microorganisms (GCM) 10K type strain sequencing project: providing services to taxonomists for standard genome sequencing and annotation.</title>
        <authorList>
            <consortium name="The Broad Institute Genomics Platform"/>
            <consortium name="The Broad Institute Genome Sequencing Center for Infectious Disease"/>
            <person name="Wu L."/>
            <person name="Ma J."/>
        </authorList>
    </citation>
    <scope>NUCLEOTIDE SEQUENCE [LARGE SCALE GENOMIC DNA]</scope>
    <source>
        <strain evidence="6">CECT 7649</strain>
    </source>
</reference>
<dbReference type="Gene3D" id="3.20.20.30">
    <property type="entry name" value="Luciferase-like domain"/>
    <property type="match status" value="2"/>
</dbReference>
<keyword evidence="1 5" id="KW-0560">Oxidoreductase</keyword>
<dbReference type="InterPro" id="IPR050766">
    <property type="entry name" value="Bact_Lucif_Oxidored"/>
</dbReference>
<keyword evidence="6" id="KW-1185">Reference proteome</keyword>
<comment type="caution">
    <text evidence="5">The sequence shown here is derived from an EMBL/GenBank/DDBJ whole genome shotgun (WGS) entry which is preliminary data.</text>
</comment>
<dbReference type="PANTHER" id="PTHR30137">
    <property type="entry name" value="LUCIFERASE-LIKE MONOOXYGENASE"/>
    <property type="match status" value="1"/>
</dbReference>
<dbReference type="RefSeq" id="WP_380829299.1">
    <property type="nucleotide sequence ID" value="NZ_JBHTCG010000017.1"/>
</dbReference>
<name>A0ABW2PBC6_9ACTN</name>